<dbReference type="AlphaFoldDB" id="A0AAV2CZH3"/>
<dbReference type="Gene3D" id="3.40.50.1820">
    <property type="entry name" value="alpha/beta hydrolase"/>
    <property type="match status" value="1"/>
</dbReference>
<organism evidence="3 4">
    <name type="scientific">Linum trigynum</name>
    <dbReference type="NCBI Taxonomy" id="586398"/>
    <lineage>
        <taxon>Eukaryota</taxon>
        <taxon>Viridiplantae</taxon>
        <taxon>Streptophyta</taxon>
        <taxon>Embryophyta</taxon>
        <taxon>Tracheophyta</taxon>
        <taxon>Spermatophyta</taxon>
        <taxon>Magnoliopsida</taxon>
        <taxon>eudicotyledons</taxon>
        <taxon>Gunneridae</taxon>
        <taxon>Pentapetalae</taxon>
        <taxon>rosids</taxon>
        <taxon>fabids</taxon>
        <taxon>Malpighiales</taxon>
        <taxon>Linaceae</taxon>
        <taxon>Linum</taxon>
    </lineage>
</organism>
<evidence type="ECO:0000313" key="4">
    <source>
        <dbReference type="Proteomes" id="UP001497516"/>
    </source>
</evidence>
<evidence type="ECO:0000256" key="1">
    <source>
        <dbReference type="SAM" id="MobiDB-lite"/>
    </source>
</evidence>
<dbReference type="PANTHER" id="PTHR17630:SF104">
    <property type="entry name" value="DIENELACTONE HYDROLASE DOMAIN-CONTAINING PROTEIN"/>
    <property type="match status" value="1"/>
</dbReference>
<protein>
    <recommendedName>
        <fullName evidence="2">Dienelactone hydrolase domain-containing protein</fullName>
    </recommendedName>
</protein>
<dbReference type="EMBL" id="OZ034814">
    <property type="protein sequence ID" value="CAL1362067.1"/>
    <property type="molecule type" value="Genomic_DNA"/>
</dbReference>
<dbReference type="InterPro" id="IPR002925">
    <property type="entry name" value="Dienelactn_hydro"/>
</dbReference>
<feature type="domain" description="Dienelactone hydrolase" evidence="2">
    <location>
        <begin position="69"/>
        <end position="276"/>
    </location>
</feature>
<accession>A0AAV2CZH3</accession>
<proteinExistence type="predicted"/>
<dbReference type="InterPro" id="IPR029058">
    <property type="entry name" value="AB_hydrolase_fold"/>
</dbReference>
<dbReference type="Proteomes" id="UP001497516">
    <property type="component" value="Chromosome 10"/>
</dbReference>
<keyword evidence="4" id="KW-1185">Reference proteome</keyword>
<feature type="region of interest" description="Disordered" evidence="1">
    <location>
        <begin position="9"/>
        <end position="59"/>
    </location>
</feature>
<sequence>MLLAISSAAGEPLHSKDSNPHHGSYGGRNQTKKQGRRATTGFHRWRDTKAIHQSPEKMSGSVTEIGGLRAYATGSSDSSLSLLLASDVLGYETPNLRKLADKVAAAGFYVVVPDFFHGDPYVPGSEMPVSVWKEAHRPEKGVEDAKQVIAALRSSSGMSAVGAAGFCWGGKVVVELAKSDVIQAAVLLHPSQVTVDDIEDVKKPIAVLGAEIDKFSPPELLRQFEQVLSTKSEVEGYVKIFGGVVHGWTTKYKDEDEASVRSAEEAHQNMLDWFIKFVN</sequence>
<dbReference type="GO" id="GO:0016787">
    <property type="term" value="F:hydrolase activity"/>
    <property type="evidence" value="ECO:0007669"/>
    <property type="project" value="InterPro"/>
</dbReference>
<evidence type="ECO:0000259" key="2">
    <source>
        <dbReference type="Pfam" id="PF01738"/>
    </source>
</evidence>
<name>A0AAV2CZH3_9ROSI</name>
<reference evidence="3 4" key="1">
    <citation type="submission" date="2024-04" db="EMBL/GenBank/DDBJ databases">
        <authorList>
            <person name="Fracassetti M."/>
        </authorList>
    </citation>
    <scope>NUCLEOTIDE SEQUENCE [LARGE SCALE GENOMIC DNA]</scope>
</reference>
<dbReference type="PANTHER" id="PTHR17630">
    <property type="entry name" value="DIENELACTONE HYDROLASE"/>
    <property type="match status" value="1"/>
</dbReference>
<gene>
    <name evidence="3" type="ORF">LTRI10_LOCUS9289</name>
</gene>
<dbReference type="SUPFAM" id="SSF53474">
    <property type="entry name" value="alpha/beta-Hydrolases"/>
    <property type="match status" value="1"/>
</dbReference>
<evidence type="ECO:0000313" key="3">
    <source>
        <dbReference type="EMBL" id="CAL1362067.1"/>
    </source>
</evidence>
<dbReference type="Pfam" id="PF01738">
    <property type="entry name" value="DLH"/>
    <property type="match status" value="1"/>
</dbReference>